<evidence type="ECO:0000313" key="3">
    <source>
        <dbReference type="EMBL" id="MCU7378308.1"/>
    </source>
</evidence>
<reference evidence="3" key="1">
    <citation type="submission" date="2022-09" db="EMBL/GenBank/DDBJ databases">
        <title>Culturomic study of gut microbiota in children with autism spectrum disorder.</title>
        <authorList>
            <person name="Efimov B.A."/>
            <person name="Chaplin A.V."/>
            <person name="Sokolova S.R."/>
            <person name="Pikina A.P."/>
            <person name="Korzhanova M."/>
            <person name="Belova V."/>
            <person name="Korostin D."/>
        </authorList>
    </citation>
    <scope>NUCLEOTIDE SEQUENCE</scope>
    <source>
        <strain evidence="3">ASD5510</strain>
    </source>
</reference>
<proteinExistence type="predicted"/>
<keyword evidence="1" id="KW-0238">DNA-binding</keyword>
<protein>
    <submittedName>
        <fullName evidence="3">Helix-turn-helix domain-containing protein</fullName>
    </submittedName>
</protein>
<dbReference type="SUPFAM" id="SSF47413">
    <property type="entry name" value="lambda repressor-like DNA-binding domains"/>
    <property type="match status" value="1"/>
</dbReference>
<evidence type="ECO:0000259" key="2">
    <source>
        <dbReference type="PROSITE" id="PS50943"/>
    </source>
</evidence>
<accession>A0A9J6QS70</accession>
<dbReference type="AlphaFoldDB" id="A0A9J6QS70"/>
<keyword evidence="4" id="KW-1185">Reference proteome</keyword>
<dbReference type="PANTHER" id="PTHR46558:SF11">
    <property type="entry name" value="HTH-TYPE TRANSCRIPTIONAL REGULATOR XRE"/>
    <property type="match status" value="1"/>
</dbReference>
<dbReference type="Proteomes" id="UP001065549">
    <property type="component" value="Unassembled WGS sequence"/>
</dbReference>
<dbReference type="SMART" id="SM00530">
    <property type="entry name" value="HTH_XRE"/>
    <property type="match status" value="1"/>
</dbReference>
<feature type="domain" description="HTH cro/C1-type" evidence="2">
    <location>
        <begin position="7"/>
        <end position="61"/>
    </location>
</feature>
<dbReference type="PROSITE" id="PS50943">
    <property type="entry name" value="HTH_CROC1"/>
    <property type="match status" value="1"/>
</dbReference>
<dbReference type="GO" id="GO:0003677">
    <property type="term" value="F:DNA binding"/>
    <property type="evidence" value="ECO:0007669"/>
    <property type="project" value="UniProtKB-KW"/>
</dbReference>
<dbReference type="Pfam" id="PF01381">
    <property type="entry name" value="HTH_3"/>
    <property type="match status" value="1"/>
</dbReference>
<evidence type="ECO:0000313" key="4">
    <source>
        <dbReference type="Proteomes" id="UP001065549"/>
    </source>
</evidence>
<dbReference type="CDD" id="cd00093">
    <property type="entry name" value="HTH_XRE"/>
    <property type="match status" value="1"/>
</dbReference>
<name>A0A9J6QS70_9FIRM</name>
<gene>
    <name evidence="3" type="ORF">OBO34_08060</name>
</gene>
<dbReference type="PANTHER" id="PTHR46558">
    <property type="entry name" value="TRACRIPTIONAL REGULATORY PROTEIN-RELATED-RELATED"/>
    <property type="match status" value="1"/>
</dbReference>
<dbReference type="InterPro" id="IPR001387">
    <property type="entry name" value="Cro/C1-type_HTH"/>
</dbReference>
<dbReference type="RefSeq" id="WP_227755366.1">
    <property type="nucleotide sequence ID" value="NZ_JAOSHN010000003.1"/>
</dbReference>
<evidence type="ECO:0000256" key="1">
    <source>
        <dbReference type="ARBA" id="ARBA00023125"/>
    </source>
</evidence>
<sequence length="355" mass="40352">MKLPQVIREKRKQLNLTQEQVARYLGVTAPAVNKWEKGISYPDITLLPPLARLLGTDLNTLLAFHENLTDQEVEQFAAELSAMAMTEDFAVCYQTAMEKIAQYPTCVKLLYYAAVTLEAALIRLPEKDERQRCREEIEKLYLRAAQGDDFEISHQAKLMLAGRYIERKELEQAEALLDELPELPVDTVHLRASLYIAQGKLDKAGELMELAVAKAGQELESHFLMLIEIAAEERDEQRLEELIGLSQKTAKLYDLWGIFPCLTEFRIAAVLEDKDRCIKALKNLLAAMKQPWKINQSSLYKHIQDEAGSYALTEQMTASFAAGLKNDPTVAFLRKDPEFLGLIKAFEMDVKEEKL</sequence>
<dbReference type="Gene3D" id="1.10.260.40">
    <property type="entry name" value="lambda repressor-like DNA-binding domains"/>
    <property type="match status" value="1"/>
</dbReference>
<organism evidence="3 4">
    <name type="scientific">Hominibacterium faecale</name>
    <dbReference type="NCBI Taxonomy" id="2839743"/>
    <lineage>
        <taxon>Bacteria</taxon>
        <taxon>Bacillati</taxon>
        <taxon>Bacillota</taxon>
        <taxon>Clostridia</taxon>
        <taxon>Peptostreptococcales</taxon>
        <taxon>Anaerovoracaceae</taxon>
        <taxon>Hominibacterium</taxon>
    </lineage>
</organism>
<dbReference type="EMBL" id="JAOSHN010000003">
    <property type="protein sequence ID" value="MCU7378308.1"/>
    <property type="molecule type" value="Genomic_DNA"/>
</dbReference>
<comment type="caution">
    <text evidence="3">The sequence shown here is derived from an EMBL/GenBank/DDBJ whole genome shotgun (WGS) entry which is preliminary data.</text>
</comment>
<dbReference type="InterPro" id="IPR010982">
    <property type="entry name" value="Lambda_DNA-bd_dom_sf"/>
</dbReference>